<comment type="similarity">
    <text evidence="2">Belongs to the acyltransferase 3 family.</text>
</comment>
<evidence type="ECO:0000256" key="7">
    <source>
        <dbReference type="SAM" id="Phobius"/>
    </source>
</evidence>
<reference evidence="10" key="1">
    <citation type="submission" date="2016-10" db="EMBL/GenBank/DDBJ databases">
        <authorList>
            <person name="Varghese N."/>
            <person name="Submissions S."/>
        </authorList>
    </citation>
    <scope>NUCLEOTIDE SEQUENCE [LARGE SCALE GENOMIC DNA]</scope>
    <source>
        <strain evidence="10">DSM 5918</strain>
    </source>
</reference>
<keyword evidence="4 7" id="KW-0812">Transmembrane</keyword>
<evidence type="ECO:0000256" key="4">
    <source>
        <dbReference type="ARBA" id="ARBA00022692"/>
    </source>
</evidence>
<feature type="transmembrane region" description="Helical" evidence="7">
    <location>
        <begin position="275"/>
        <end position="295"/>
    </location>
</feature>
<feature type="transmembrane region" description="Helical" evidence="7">
    <location>
        <begin position="158"/>
        <end position="175"/>
    </location>
</feature>
<feature type="transmembrane region" description="Helical" evidence="7">
    <location>
        <begin position="130"/>
        <end position="151"/>
    </location>
</feature>
<protein>
    <submittedName>
        <fullName evidence="9">Peptidoglycan/LPS O-acetylase OafA/YrhL, contains acyltransferase and SGNH-hydrolase domains</fullName>
    </submittedName>
</protein>
<name>A0A1I3SMK9_9BACT</name>
<dbReference type="AlphaFoldDB" id="A0A1I3SMK9"/>
<dbReference type="GO" id="GO:0016787">
    <property type="term" value="F:hydrolase activity"/>
    <property type="evidence" value="ECO:0007669"/>
    <property type="project" value="UniProtKB-KW"/>
</dbReference>
<feature type="transmembrane region" description="Helical" evidence="7">
    <location>
        <begin position="36"/>
        <end position="57"/>
    </location>
</feature>
<dbReference type="PANTHER" id="PTHR40074">
    <property type="entry name" value="O-ACETYLTRANSFERASE WECH"/>
    <property type="match status" value="1"/>
</dbReference>
<dbReference type="STRING" id="52560.SAMN04488082_104179"/>
<keyword evidence="9" id="KW-0808">Transferase</keyword>
<evidence type="ECO:0000313" key="10">
    <source>
        <dbReference type="Proteomes" id="UP000198635"/>
    </source>
</evidence>
<dbReference type="OrthoDB" id="6064642at2"/>
<keyword evidence="5 7" id="KW-1133">Transmembrane helix</keyword>
<dbReference type="Pfam" id="PF01757">
    <property type="entry name" value="Acyl_transf_3"/>
    <property type="match status" value="1"/>
</dbReference>
<keyword evidence="6 7" id="KW-0472">Membrane</keyword>
<sequence>MHLRSFEYFRAVAIVLIVIGHCYGIAGWVIDSFGERVVANMISGGTSLFVFISGFLFHHVFYPKFVYRKFLEKKFKNVYVPYLILSVLPIIWALVIKAPFPDFYFGPEPTFYDQIVRPTLLYYWYGGVMVYWYIPFIMAMFIISPLFIWFIRIDLRKKIYIISILSLISIFMHRPVNNWSIVQSVVYFSPVYMFGILCSMERDFIYEKFKGKDFNLLGCAIFLAVVQAVFFDACGNLQKKPFEFNWIDIAFVQKQILCVYFMVFLHKYEHIDSTLLKTLAASSFAIYFLHGWIIYLISTVQSYYRPYYGLHLLPILSPLVIWASYAVAKRVKKKFPNKSRMLIGW</sequence>
<dbReference type="EMBL" id="FORX01000004">
    <property type="protein sequence ID" value="SFJ58627.1"/>
    <property type="molecule type" value="Genomic_DNA"/>
</dbReference>
<feature type="transmembrane region" description="Helical" evidence="7">
    <location>
        <begin position="244"/>
        <end position="263"/>
    </location>
</feature>
<keyword evidence="10" id="KW-1185">Reference proteome</keyword>
<dbReference type="PANTHER" id="PTHR40074:SF2">
    <property type="entry name" value="O-ACETYLTRANSFERASE WECH"/>
    <property type="match status" value="1"/>
</dbReference>
<comment type="subcellular location">
    <subcellularLocation>
        <location evidence="1">Cell membrane</location>
        <topology evidence="1">Multi-pass membrane protein</topology>
    </subcellularLocation>
</comment>
<evidence type="ECO:0000313" key="9">
    <source>
        <dbReference type="EMBL" id="SFJ58627.1"/>
    </source>
</evidence>
<evidence type="ECO:0000256" key="6">
    <source>
        <dbReference type="ARBA" id="ARBA00023136"/>
    </source>
</evidence>
<keyword evidence="9" id="KW-0378">Hydrolase</keyword>
<dbReference type="Proteomes" id="UP000198635">
    <property type="component" value="Unassembled WGS sequence"/>
</dbReference>
<feature type="transmembrane region" description="Helical" evidence="7">
    <location>
        <begin position="307"/>
        <end position="328"/>
    </location>
</feature>
<dbReference type="RefSeq" id="WP_092373284.1">
    <property type="nucleotide sequence ID" value="NZ_FORX01000004.1"/>
</dbReference>
<dbReference type="GO" id="GO:0005886">
    <property type="term" value="C:plasma membrane"/>
    <property type="evidence" value="ECO:0007669"/>
    <property type="project" value="UniProtKB-SubCell"/>
</dbReference>
<evidence type="ECO:0000256" key="3">
    <source>
        <dbReference type="ARBA" id="ARBA00022475"/>
    </source>
</evidence>
<proteinExistence type="inferred from homology"/>
<feature type="domain" description="Acyltransferase 3" evidence="8">
    <location>
        <begin position="5"/>
        <end position="327"/>
    </location>
</feature>
<dbReference type="InterPro" id="IPR002656">
    <property type="entry name" value="Acyl_transf_3_dom"/>
</dbReference>
<evidence type="ECO:0000256" key="2">
    <source>
        <dbReference type="ARBA" id="ARBA00007400"/>
    </source>
</evidence>
<keyword evidence="3" id="KW-1003">Cell membrane</keyword>
<gene>
    <name evidence="9" type="ORF">SAMN04488082_104179</name>
</gene>
<keyword evidence="9" id="KW-0012">Acyltransferase</keyword>
<feature type="transmembrane region" description="Helical" evidence="7">
    <location>
        <begin position="214"/>
        <end position="232"/>
    </location>
</feature>
<organism evidence="9 10">
    <name type="scientific">Desulfomicrobium apsheronum</name>
    <dbReference type="NCBI Taxonomy" id="52560"/>
    <lineage>
        <taxon>Bacteria</taxon>
        <taxon>Pseudomonadati</taxon>
        <taxon>Thermodesulfobacteriota</taxon>
        <taxon>Desulfovibrionia</taxon>
        <taxon>Desulfovibrionales</taxon>
        <taxon>Desulfomicrobiaceae</taxon>
        <taxon>Desulfomicrobium</taxon>
    </lineage>
</organism>
<evidence type="ECO:0000256" key="5">
    <source>
        <dbReference type="ARBA" id="ARBA00022989"/>
    </source>
</evidence>
<dbReference type="GO" id="GO:0009246">
    <property type="term" value="P:enterobacterial common antigen biosynthetic process"/>
    <property type="evidence" value="ECO:0007669"/>
    <property type="project" value="TreeGrafter"/>
</dbReference>
<accession>A0A1I3SMK9</accession>
<dbReference type="GO" id="GO:0016413">
    <property type="term" value="F:O-acetyltransferase activity"/>
    <property type="evidence" value="ECO:0007669"/>
    <property type="project" value="TreeGrafter"/>
</dbReference>
<evidence type="ECO:0000256" key="1">
    <source>
        <dbReference type="ARBA" id="ARBA00004651"/>
    </source>
</evidence>
<feature type="transmembrane region" description="Helical" evidence="7">
    <location>
        <begin position="78"/>
        <end position="100"/>
    </location>
</feature>
<feature type="transmembrane region" description="Helical" evidence="7">
    <location>
        <begin position="12"/>
        <end position="30"/>
    </location>
</feature>
<evidence type="ECO:0000259" key="8">
    <source>
        <dbReference type="Pfam" id="PF01757"/>
    </source>
</evidence>
<feature type="transmembrane region" description="Helical" evidence="7">
    <location>
        <begin position="181"/>
        <end position="202"/>
    </location>
</feature>